<evidence type="ECO:0000313" key="2">
    <source>
        <dbReference type="Proteomes" id="UP000307999"/>
    </source>
</evidence>
<sequence length="210" mass="23419">MKFYKDVTMVLPLVWVGAAIAASAMAVGELSERNRQAELKRKTAHGHTRKGLDKYASGIGKYPTQTAKAGKQQEIFATVSPGALLCCGLGGVLEHTGILIDRHTIVELHGNGLVKAISPERFLMERSGTEIYAACDSKGQALASAATAERAAKQIYSYQKYDLIKNNCHRFAWTCIHGEAMELTTFYLLNNYLSRMTNRIIYWDRWDGWK</sequence>
<dbReference type="EMBL" id="SWDB01000038">
    <property type="protein sequence ID" value="TKB43422.1"/>
    <property type="molecule type" value="Genomic_DNA"/>
</dbReference>
<name>A0A4U1B1W6_9GAMM</name>
<evidence type="ECO:0008006" key="3">
    <source>
        <dbReference type="Google" id="ProtNLM"/>
    </source>
</evidence>
<organism evidence="1 2">
    <name type="scientific">Thalassotalea mangrovi</name>
    <dbReference type="NCBI Taxonomy" id="2572245"/>
    <lineage>
        <taxon>Bacteria</taxon>
        <taxon>Pseudomonadati</taxon>
        <taxon>Pseudomonadota</taxon>
        <taxon>Gammaproteobacteria</taxon>
        <taxon>Alteromonadales</taxon>
        <taxon>Colwelliaceae</taxon>
        <taxon>Thalassotalea</taxon>
    </lineage>
</organism>
<protein>
    <recommendedName>
        <fullName evidence="3">LRAT domain-containing protein</fullName>
    </recommendedName>
</protein>
<comment type="caution">
    <text evidence="1">The sequence shown here is derived from an EMBL/GenBank/DDBJ whole genome shotgun (WGS) entry which is preliminary data.</text>
</comment>
<dbReference type="RefSeq" id="WP_136737050.1">
    <property type="nucleotide sequence ID" value="NZ_SWDB01000038.1"/>
</dbReference>
<keyword evidence="2" id="KW-1185">Reference proteome</keyword>
<dbReference type="OrthoDB" id="9812095at2"/>
<dbReference type="Proteomes" id="UP000307999">
    <property type="component" value="Unassembled WGS sequence"/>
</dbReference>
<proteinExistence type="predicted"/>
<reference evidence="1 2" key="1">
    <citation type="submission" date="2019-04" db="EMBL/GenBank/DDBJ databases">
        <title>Thalassotalea guangxiensis sp. nov., isolated from sediment of the coastal wetland.</title>
        <authorList>
            <person name="Zheng S."/>
            <person name="Zhang D."/>
        </authorList>
    </citation>
    <scope>NUCLEOTIDE SEQUENCE [LARGE SCALE GENOMIC DNA]</scope>
    <source>
        <strain evidence="1 2">ZS-4</strain>
    </source>
</reference>
<dbReference type="AlphaFoldDB" id="A0A4U1B1W6"/>
<evidence type="ECO:0000313" key="1">
    <source>
        <dbReference type="EMBL" id="TKB43422.1"/>
    </source>
</evidence>
<dbReference type="Gene3D" id="3.90.1720.10">
    <property type="entry name" value="endopeptidase domain like (from Nostoc punctiforme)"/>
    <property type="match status" value="1"/>
</dbReference>
<gene>
    <name evidence="1" type="ORF">E8M12_14825</name>
</gene>
<accession>A0A4U1B1W6</accession>